<protein>
    <recommendedName>
        <fullName evidence="1">Spermatogenesis-associated protein 20-like TRX domain-containing protein</fullName>
    </recommendedName>
</protein>
<dbReference type="Proteomes" id="UP001182556">
    <property type="component" value="Unassembled WGS sequence"/>
</dbReference>
<dbReference type="InterPro" id="IPR008928">
    <property type="entry name" value="6-hairpin_glycosidase_sf"/>
</dbReference>
<organism evidence="3 4">
    <name type="scientific">Papiliotrema laurentii</name>
    <name type="common">Cryptococcus laurentii</name>
    <dbReference type="NCBI Taxonomy" id="5418"/>
    <lineage>
        <taxon>Eukaryota</taxon>
        <taxon>Fungi</taxon>
        <taxon>Dikarya</taxon>
        <taxon>Basidiomycota</taxon>
        <taxon>Agaricomycotina</taxon>
        <taxon>Tremellomycetes</taxon>
        <taxon>Tremellales</taxon>
        <taxon>Rhynchogastremaceae</taxon>
        <taxon>Papiliotrema</taxon>
    </lineage>
</organism>
<evidence type="ECO:0000259" key="1">
    <source>
        <dbReference type="Pfam" id="PF03190"/>
    </source>
</evidence>
<evidence type="ECO:0000313" key="2">
    <source>
        <dbReference type="EMBL" id="KAK1920595.1"/>
    </source>
</evidence>
<dbReference type="GO" id="GO:0003824">
    <property type="term" value="F:catalytic activity"/>
    <property type="evidence" value="ECO:0007669"/>
    <property type="project" value="UniProtKB-ARBA"/>
</dbReference>
<gene>
    <name evidence="3" type="ORF">DB88DRAFT_543351</name>
    <name evidence="2" type="ORF">DB88DRAFT_543365</name>
</gene>
<dbReference type="InterPro" id="IPR024705">
    <property type="entry name" value="Ssp411"/>
</dbReference>
<proteinExistence type="predicted"/>
<dbReference type="InterPro" id="IPR004879">
    <property type="entry name" value="Ssp411-like_TRX"/>
</dbReference>
<dbReference type="SUPFAM" id="SSF52833">
    <property type="entry name" value="Thioredoxin-like"/>
    <property type="match status" value="1"/>
</dbReference>
<accession>A0AAD9CUI0</accession>
<dbReference type="InterPro" id="IPR012341">
    <property type="entry name" value="6hp_glycosidase-like_sf"/>
</dbReference>
<comment type="caution">
    <text evidence="3">The sequence shown here is derived from an EMBL/GenBank/DDBJ whole genome shotgun (WGS) entry which is preliminary data.</text>
</comment>
<dbReference type="EMBL" id="JAODAN010000015">
    <property type="protein sequence ID" value="KAK1920628.1"/>
    <property type="molecule type" value="Genomic_DNA"/>
</dbReference>
<keyword evidence="4" id="KW-1185">Reference proteome</keyword>
<evidence type="ECO:0000313" key="3">
    <source>
        <dbReference type="EMBL" id="KAK1920628.1"/>
    </source>
</evidence>
<name>A0AAD9CUI0_PAPLA</name>
<dbReference type="AlphaFoldDB" id="A0AAD9CUI0"/>
<reference evidence="3" key="1">
    <citation type="submission" date="2023-02" db="EMBL/GenBank/DDBJ databases">
        <title>Identification and recombinant expression of a fungal hydrolase from Papiliotrema laurentii that hydrolyzes apple cutin and clears colloidal polyester polyurethane.</title>
        <authorList>
            <consortium name="DOE Joint Genome Institute"/>
            <person name="Roman V.A."/>
            <person name="Bojanowski C."/>
            <person name="Crable B.R."/>
            <person name="Wagner D.N."/>
            <person name="Hung C.S."/>
            <person name="Nadeau L.J."/>
            <person name="Schratz L."/>
            <person name="Haridas S."/>
            <person name="Pangilinan J."/>
            <person name="Lipzen A."/>
            <person name="Na H."/>
            <person name="Yan M."/>
            <person name="Ng V."/>
            <person name="Grigoriev I.V."/>
            <person name="Spatafora J.W."/>
            <person name="Barlow D."/>
            <person name="Biffinger J."/>
            <person name="Kelley-Loughnane N."/>
            <person name="Varaljay V.A."/>
            <person name="Crookes-Goodson W.J."/>
        </authorList>
    </citation>
    <scope>NUCLEOTIDE SEQUENCE</scope>
    <source>
        <strain evidence="3">5307AH</strain>
    </source>
</reference>
<dbReference type="PANTHER" id="PTHR42899:SF1">
    <property type="entry name" value="SPERMATOGENESIS-ASSOCIATED PROTEIN 20"/>
    <property type="match status" value="1"/>
</dbReference>
<dbReference type="PANTHER" id="PTHR42899">
    <property type="entry name" value="SPERMATOGENESIS-ASSOCIATED PROTEIN 20"/>
    <property type="match status" value="1"/>
</dbReference>
<dbReference type="EMBL" id="JAODAN010000016">
    <property type="protein sequence ID" value="KAK1920595.1"/>
    <property type="molecule type" value="Genomic_DNA"/>
</dbReference>
<dbReference type="PIRSF" id="PIRSF006402">
    <property type="entry name" value="UCP006402_thioredoxin"/>
    <property type="match status" value="1"/>
</dbReference>
<dbReference type="Pfam" id="PF03190">
    <property type="entry name" value="Thioredox_DsbH"/>
    <property type="match status" value="1"/>
</dbReference>
<feature type="domain" description="Spermatogenesis-associated protein 20-like TRX" evidence="1">
    <location>
        <begin position="26"/>
        <end position="199"/>
    </location>
</feature>
<evidence type="ECO:0000313" key="4">
    <source>
        <dbReference type="Proteomes" id="UP001182556"/>
    </source>
</evidence>
<dbReference type="Gene3D" id="3.40.30.10">
    <property type="entry name" value="Glutaredoxin"/>
    <property type="match status" value="1"/>
</dbReference>
<sequence length="780" mass="87462">MLCAFMPPSIAQLRAMSAKALRPLTNVLQNSKSPYLLQHKDNPVHVCSHTVSESLPGRLMLTLQWQEWNSDTINLAKELDKPIFLSSGYSACHWCHVFADESFENEAIAKIMNDSFVKIKLDREEWPDIDRMYMTYLQATQRGGGRPLSVFLTPSLEPFFAGTYFPRERFRSLLLRIEELWDQDRQRCEELGKNVIESMRDLTGSSTTPSSLAAILDAKPHQSLWRCYVRTHDTRYGGFSPGAGQSMGPKFPSCALTLEPLSRFAVLPPRKNESDNRYQARQMAVHMIRCMWEGGIHDWAGGGFARYSVDEKWRVPHFEKMLYDQAQLISAAVAFAGICVPEISRSASADDLERDRKLCEAVAVNILRYVMRDLRSLQRAFFGAEDADSAPARGEKKAEGGFYLWDKAGFDQVVGEDAAIVGFVFGVQPDGNVPPRHEAHGEMTGKASSAWDLVNILFRAHSLREAAVQFGFKGDEEGQIREKINIAMEKLRHQREETRERPGLDDKVVCANQQVVCAWNGLMISGLARIACLLDPKDYPEVQDALAAAEGAVRFVKENMWDESGQTLYRSWREGKGAIAQTDDYACLIAALIDLYEATGNEEYVMFARDLQVRQDELFWDDKDKGYFASAADEHVLVRTKDRSDGAEASASSTSVHNLLRLGMLVAREITRYPSSVAYTVAALMEIQNGSRSHYLTGREDDPFVQGARKALGGVYKPGTVLVHINPDRPPRRLAEKNVTVRELVSAGKADRPGLSVSEGKTCGFPMRSLDEVRKYLLDG</sequence>
<dbReference type="SUPFAM" id="SSF48208">
    <property type="entry name" value="Six-hairpin glycosidases"/>
    <property type="match status" value="1"/>
</dbReference>
<dbReference type="CDD" id="cd02955">
    <property type="entry name" value="SSP411"/>
    <property type="match status" value="1"/>
</dbReference>
<dbReference type="InterPro" id="IPR036249">
    <property type="entry name" value="Thioredoxin-like_sf"/>
</dbReference>
<dbReference type="GO" id="GO:0005975">
    <property type="term" value="P:carbohydrate metabolic process"/>
    <property type="evidence" value="ECO:0007669"/>
    <property type="project" value="InterPro"/>
</dbReference>
<dbReference type="Gene3D" id="1.50.10.10">
    <property type="match status" value="1"/>
</dbReference>